<dbReference type="PROSITE" id="PS00765">
    <property type="entry name" value="P_GLUCOSE_ISOMERASE_1"/>
    <property type="match status" value="1"/>
</dbReference>
<dbReference type="GO" id="GO:0048029">
    <property type="term" value="F:monosaccharide binding"/>
    <property type="evidence" value="ECO:0007669"/>
    <property type="project" value="TreeGrafter"/>
</dbReference>
<reference evidence="10 11" key="1">
    <citation type="submission" date="2020-08" db="EMBL/GenBank/DDBJ databases">
        <title>Genomic Encyclopedia of Type Strains, Phase IV (KMG-IV): sequencing the most valuable type-strain genomes for metagenomic binning, comparative biology and taxonomic classification.</title>
        <authorList>
            <person name="Goeker M."/>
        </authorList>
    </citation>
    <scope>NUCLEOTIDE SEQUENCE [LARGE SCALE GENOMIC DNA]</scope>
    <source>
        <strain evidence="10 11">DSM 29007</strain>
    </source>
</reference>
<evidence type="ECO:0000256" key="7">
    <source>
        <dbReference type="ARBA" id="ARBA00029321"/>
    </source>
</evidence>
<evidence type="ECO:0000256" key="6">
    <source>
        <dbReference type="ARBA" id="ARBA00023235"/>
    </source>
</evidence>
<dbReference type="UniPathway" id="UPA00109">
    <property type="reaction ID" value="UER00181"/>
</dbReference>
<evidence type="ECO:0000256" key="1">
    <source>
        <dbReference type="ARBA" id="ARBA00004926"/>
    </source>
</evidence>
<feature type="active site" evidence="8">
    <location>
        <position position="433"/>
    </location>
</feature>
<dbReference type="PROSITE" id="PS51463">
    <property type="entry name" value="P_GLUCOSE_ISOMERASE_3"/>
    <property type="match status" value="1"/>
</dbReference>
<protein>
    <recommendedName>
        <fullName evidence="8">Glucose-6-phosphate isomerase</fullName>
        <shortName evidence="8">GPI</shortName>
        <ecNumber evidence="8">5.3.1.9</ecNumber>
    </recommendedName>
    <alternativeName>
        <fullName evidence="8">Phosphoglucose isomerase</fullName>
        <shortName evidence="8">PGI</shortName>
    </alternativeName>
    <alternativeName>
        <fullName evidence="8">Phosphohexose isomerase</fullName>
        <shortName evidence="8">PHI</shortName>
    </alternativeName>
</protein>
<comment type="pathway">
    <text evidence="1 8 9">Carbohydrate degradation; glycolysis; D-glyceraldehyde 3-phosphate and glycerone phosphate from D-glucose: step 2/4.</text>
</comment>
<dbReference type="GO" id="GO:0051156">
    <property type="term" value="P:glucose 6-phosphate metabolic process"/>
    <property type="evidence" value="ECO:0007669"/>
    <property type="project" value="TreeGrafter"/>
</dbReference>
<feature type="active site" evidence="8">
    <location>
        <position position="319"/>
    </location>
</feature>
<keyword evidence="4 8" id="KW-0963">Cytoplasm</keyword>
<dbReference type="Gene3D" id="3.40.50.10490">
    <property type="entry name" value="Glucose-6-phosphate isomerase like protein, domain 1"/>
    <property type="match status" value="2"/>
</dbReference>
<dbReference type="AlphaFoldDB" id="A0A841H7S8"/>
<organism evidence="10 11">
    <name type="scientific">Longimicrobium terrae</name>
    <dbReference type="NCBI Taxonomy" id="1639882"/>
    <lineage>
        <taxon>Bacteria</taxon>
        <taxon>Pseudomonadati</taxon>
        <taxon>Gemmatimonadota</taxon>
        <taxon>Longimicrobiia</taxon>
        <taxon>Longimicrobiales</taxon>
        <taxon>Longimicrobiaceae</taxon>
        <taxon>Longimicrobium</taxon>
    </lineage>
</organism>
<evidence type="ECO:0000313" key="11">
    <source>
        <dbReference type="Proteomes" id="UP000582837"/>
    </source>
</evidence>
<dbReference type="InterPro" id="IPR035476">
    <property type="entry name" value="SIS_PGI_1"/>
</dbReference>
<keyword evidence="3 8" id="KW-0312">Gluconeogenesis</keyword>
<comment type="pathway">
    <text evidence="8">Carbohydrate biosynthesis; gluconeogenesis.</text>
</comment>
<keyword evidence="11" id="KW-1185">Reference proteome</keyword>
<dbReference type="FunFam" id="3.40.50.10490:FF:000016">
    <property type="entry name" value="Glucose-6-phosphate isomerase"/>
    <property type="match status" value="1"/>
</dbReference>
<dbReference type="HAMAP" id="MF_00473">
    <property type="entry name" value="G6P_isomerase"/>
    <property type="match status" value="1"/>
</dbReference>
<evidence type="ECO:0000256" key="4">
    <source>
        <dbReference type="ARBA" id="ARBA00022490"/>
    </source>
</evidence>
<dbReference type="GO" id="GO:0006094">
    <property type="term" value="P:gluconeogenesis"/>
    <property type="evidence" value="ECO:0007669"/>
    <property type="project" value="UniProtKB-UniRule"/>
</dbReference>
<feature type="active site" description="Proton donor" evidence="8">
    <location>
        <position position="290"/>
    </location>
</feature>
<comment type="subcellular location">
    <subcellularLocation>
        <location evidence="8">Cytoplasm</location>
    </subcellularLocation>
</comment>
<evidence type="ECO:0000256" key="8">
    <source>
        <dbReference type="HAMAP-Rule" id="MF_00473"/>
    </source>
</evidence>
<keyword evidence="5 8" id="KW-0324">Glycolysis</keyword>
<comment type="function">
    <text evidence="8">Catalyzes the reversible isomerization of glucose-6-phosphate to fructose-6-phosphate.</text>
</comment>
<dbReference type="CDD" id="cd05016">
    <property type="entry name" value="SIS_PGI_2"/>
    <property type="match status" value="1"/>
</dbReference>
<dbReference type="GO" id="GO:0004347">
    <property type="term" value="F:glucose-6-phosphate isomerase activity"/>
    <property type="evidence" value="ECO:0007669"/>
    <property type="project" value="UniProtKB-UniRule"/>
</dbReference>
<dbReference type="Pfam" id="PF00342">
    <property type="entry name" value="PGI"/>
    <property type="match status" value="1"/>
</dbReference>
<dbReference type="Proteomes" id="UP000582837">
    <property type="component" value="Unassembled WGS sequence"/>
</dbReference>
<dbReference type="UniPathway" id="UPA00138"/>
<sequence length="465" mass="50973">MLTFDYNNMLAPRLGGRGIDPASLDAMAGRFREAHADTARRREAGEIGFFALADANAVVDEIQTFADGQGQAFSNLVVLGIGGSALGTIALRTALLHPLWNELDDEERDYYPRIYVLDNIDPATIGPFLDRIDLGRTLFNIVSKSGGTAETMSQYLIVRERLQAAFGEDYRRHLLFTTDPEKGVLRALAGEEQIPTLPIPSNVGGRFSVLSSVGLLPAAMAGIDIAALLEGARDMVAKCETDDLRANPAGVFAALQYLADTERQAPIHVMMPYSDRLRDVADWFRQLWAESLGKQRTREGSEVFAGPTPVKSLGATDQHSQVQLYVEGPFDKTITFLSEADFGPDVPIPSAYEHHAELAYLGGHSMGELLRTEMLATEAALAQRGRMNMSIEIPRVDAHALGELMMMLQIATVYAGHFYGIDPLDQPGVELGKQLTYGIMGRPGFEQARAEWEGRTPKDDAFIIR</sequence>
<evidence type="ECO:0000313" key="10">
    <source>
        <dbReference type="EMBL" id="MBB6073749.1"/>
    </source>
</evidence>
<dbReference type="InterPro" id="IPR046348">
    <property type="entry name" value="SIS_dom_sf"/>
</dbReference>
<dbReference type="SUPFAM" id="SSF53697">
    <property type="entry name" value="SIS domain"/>
    <property type="match status" value="1"/>
</dbReference>
<dbReference type="InterPro" id="IPR001672">
    <property type="entry name" value="G6P_Isomerase"/>
</dbReference>
<dbReference type="CDD" id="cd05015">
    <property type="entry name" value="SIS_PGI_1"/>
    <property type="match status" value="1"/>
</dbReference>
<gene>
    <name evidence="8" type="primary">pgi</name>
    <name evidence="10" type="ORF">HNQ61_005427</name>
</gene>
<name>A0A841H7S8_9BACT</name>
<dbReference type="EC" id="5.3.1.9" evidence="8"/>
<evidence type="ECO:0000256" key="3">
    <source>
        <dbReference type="ARBA" id="ARBA00022432"/>
    </source>
</evidence>
<dbReference type="RefSeq" id="WP_170035157.1">
    <property type="nucleotide sequence ID" value="NZ_JABDTL010000001.1"/>
</dbReference>
<dbReference type="GO" id="GO:0097367">
    <property type="term" value="F:carbohydrate derivative binding"/>
    <property type="evidence" value="ECO:0007669"/>
    <property type="project" value="InterPro"/>
</dbReference>
<dbReference type="GO" id="GO:0005829">
    <property type="term" value="C:cytosol"/>
    <property type="evidence" value="ECO:0007669"/>
    <property type="project" value="TreeGrafter"/>
</dbReference>
<comment type="catalytic activity">
    <reaction evidence="7 8 9">
        <text>alpha-D-glucose 6-phosphate = beta-D-fructose 6-phosphate</text>
        <dbReference type="Rhea" id="RHEA:11816"/>
        <dbReference type="ChEBI" id="CHEBI:57634"/>
        <dbReference type="ChEBI" id="CHEBI:58225"/>
        <dbReference type="EC" id="5.3.1.9"/>
    </reaction>
</comment>
<keyword evidence="6 8" id="KW-0413">Isomerase</keyword>
<dbReference type="InterPro" id="IPR035482">
    <property type="entry name" value="SIS_PGI_2"/>
</dbReference>
<evidence type="ECO:0000256" key="5">
    <source>
        <dbReference type="ARBA" id="ARBA00023152"/>
    </source>
</evidence>
<dbReference type="PRINTS" id="PR00662">
    <property type="entry name" value="G6PISOMERASE"/>
</dbReference>
<accession>A0A841H7S8</accession>
<dbReference type="PANTHER" id="PTHR11469:SF1">
    <property type="entry name" value="GLUCOSE-6-PHOSPHATE ISOMERASE"/>
    <property type="match status" value="1"/>
</dbReference>
<dbReference type="GO" id="GO:0006096">
    <property type="term" value="P:glycolytic process"/>
    <property type="evidence" value="ECO:0007669"/>
    <property type="project" value="UniProtKB-UniRule"/>
</dbReference>
<evidence type="ECO:0000256" key="9">
    <source>
        <dbReference type="RuleBase" id="RU000612"/>
    </source>
</evidence>
<evidence type="ECO:0000256" key="2">
    <source>
        <dbReference type="ARBA" id="ARBA00006604"/>
    </source>
</evidence>
<dbReference type="PANTHER" id="PTHR11469">
    <property type="entry name" value="GLUCOSE-6-PHOSPHATE ISOMERASE"/>
    <property type="match status" value="1"/>
</dbReference>
<dbReference type="EMBL" id="JACHIA010000029">
    <property type="protein sequence ID" value="MBB6073749.1"/>
    <property type="molecule type" value="Genomic_DNA"/>
</dbReference>
<comment type="caution">
    <text evidence="10">The sequence shown here is derived from an EMBL/GenBank/DDBJ whole genome shotgun (WGS) entry which is preliminary data.</text>
</comment>
<dbReference type="InterPro" id="IPR018189">
    <property type="entry name" value="Phosphoglucose_isomerase_CS"/>
</dbReference>
<proteinExistence type="inferred from homology"/>
<comment type="similarity">
    <text evidence="2 8 9">Belongs to the GPI family.</text>
</comment>